<keyword evidence="1" id="KW-0812">Transmembrane</keyword>
<organism evidence="2 3">
    <name type="scientific">Mortierella polycephala</name>
    <dbReference type="NCBI Taxonomy" id="41804"/>
    <lineage>
        <taxon>Eukaryota</taxon>
        <taxon>Fungi</taxon>
        <taxon>Fungi incertae sedis</taxon>
        <taxon>Mucoromycota</taxon>
        <taxon>Mortierellomycotina</taxon>
        <taxon>Mortierellomycetes</taxon>
        <taxon>Mortierellales</taxon>
        <taxon>Mortierellaceae</taxon>
        <taxon>Mortierella</taxon>
    </lineage>
</organism>
<proteinExistence type="predicted"/>
<comment type="caution">
    <text evidence="2">The sequence shown here is derived from an EMBL/GenBank/DDBJ whole genome shotgun (WGS) entry which is preliminary data.</text>
</comment>
<name>A0A9P6PKD2_9FUNG</name>
<keyword evidence="3" id="KW-1185">Reference proteome</keyword>
<evidence type="ECO:0000256" key="1">
    <source>
        <dbReference type="SAM" id="Phobius"/>
    </source>
</evidence>
<keyword evidence="1" id="KW-0472">Membrane</keyword>
<dbReference type="OrthoDB" id="2423451at2759"/>
<feature type="transmembrane region" description="Helical" evidence="1">
    <location>
        <begin position="385"/>
        <end position="403"/>
    </location>
</feature>
<evidence type="ECO:0000313" key="2">
    <source>
        <dbReference type="EMBL" id="KAG0247173.1"/>
    </source>
</evidence>
<dbReference type="Proteomes" id="UP000726737">
    <property type="component" value="Unassembled WGS sequence"/>
</dbReference>
<reference evidence="2" key="1">
    <citation type="journal article" date="2020" name="Fungal Divers.">
        <title>Resolving the Mortierellaceae phylogeny through synthesis of multi-gene phylogenetics and phylogenomics.</title>
        <authorList>
            <person name="Vandepol N."/>
            <person name="Liber J."/>
            <person name="Desiro A."/>
            <person name="Na H."/>
            <person name="Kennedy M."/>
            <person name="Barry K."/>
            <person name="Grigoriev I.V."/>
            <person name="Miller A.N."/>
            <person name="O'Donnell K."/>
            <person name="Stajich J.E."/>
            <person name="Bonito G."/>
        </authorList>
    </citation>
    <scope>NUCLEOTIDE SEQUENCE</scope>
    <source>
        <strain evidence="2">KOD948</strain>
    </source>
</reference>
<evidence type="ECO:0000313" key="3">
    <source>
        <dbReference type="Proteomes" id="UP000726737"/>
    </source>
</evidence>
<dbReference type="EMBL" id="JAAAJA010001554">
    <property type="protein sequence ID" value="KAG0247173.1"/>
    <property type="molecule type" value="Genomic_DNA"/>
</dbReference>
<gene>
    <name evidence="2" type="ORF">BG011_001912</name>
</gene>
<dbReference type="AlphaFoldDB" id="A0A9P6PKD2"/>
<protein>
    <submittedName>
        <fullName evidence="2">Uncharacterized protein</fullName>
    </submittedName>
</protein>
<keyword evidence="1" id="KW-1133">Transmembrane helix</keyword>
<sequence>MGQLEASCFAQGSDNTLYALAYGHDLSITSGDNAVAALLKSNASPSSPNALTWQVVSTIREGDLFSFGDGTEIQCLADPNGAFLAWSYSAYRPGQNPTAQSRPGGFRYDPSLSTSSVTTTGKGGWVNVETPINYSWASASAAGDLFYLKDGSGKYNFYHVFTSGSMGTTFNFGALNTATTPNMMENSAIKWSVRSTITDYVDGMKTTATKLSVWGVAAGSGNLFGVADLPQSGPLPTTAPSLHLGNYTTPISCSYPGALGDKVYKYCRISQIHGEEYKLFAWDGSNALDPIGMSRLPVKDMHTRAIAGIFGDSSTTYMLVQSGRLVPQYGASGFGNYLLKALALTGAAAGSVLDVPNNITVQDNIAFYGSAAGGALKTSTGLSTFMSSVIGVVGPLVGLCIVIKCVRAHRERKVVTVGKDPAMLVVQTFATTHVTRV</sequence>
<accession>A0A9P6PKD2</accession>